<evidence type="ECO:0000313" key="2">
    <source>
        <dbReference type="EMBL" id="KGE71437.1"/>
    </source>
</evidence>
<dbReference type="STRING" id="1480694.DC28_11645"/>
<dbReference type="EMBL" id="JNUP01000066">
    <property type="protein sequence ID" value="KGE71437.1"/>
    <property type="molecule type" value="Genomic_DNA"/>
</dbReference>
<dbReference type="PANTHER" id="PTHR33525:SF3">
    <property type="entry name" value="RIBONUCLEASE Y"/>
    <property type="match status" value="1"/>
</dbReference>
<reference evidence="2 3" key="1">
    <citation type="submission" date="2014-05" db="EMBL/GenBank/DDBJ databases">
        <title>De novo Genome Sequence of Spirocheata sp.</title>
        <authorList>
            <person name="Shivani Y."/>
            <person name="Subhash Y."/>
            <person name="Tushar L."/>
            <person name="Sasikala C."/>
            <person name="Ramana C.V."/>
        </authorList>
    </citation>
    <scope>NUCLEOTIDE SEQUENCE [LARGE SCALE GENOMIC DNA]</scope>
    <source>
        <strain evidence="2 3">JC230</strain>
    </source>
</reference>
<sequence length="286" mass="32328">MNMYLRGIANLPIMPEVASRILSLNEQNSAYSFEQLEKIVKIDPGLTAKILKVANSALYSRPKEIDNLQTAIGLLGFKNIRSMVVLVTASTMVQASGNHRVLKHLWDESVRSAFYSRLLAIRTGNRDIAEEVFIAALLQDIGKLAFAVSETDAYTTMVEHSHESPPLPDQQLAQEEAKEFGMNHRELGAMILESWKFPDQYIEACRSHGSTTVSLRYRKLLSLISLGSGLSQVPQDKQLDDQSTQQLKTYLRYLGLSEDDLEPFRQQTETELSKDRMFIECRQMIA</sequence>
<accession>A0A098QY73</accession>
<dbReference type="OrthoDB" id="9791419at2"/>
<name>A0A098QY73_9SPIO</name>
<keyword evidence="3" id="KW-1185">Reference proteome</keyword>
<dbReference type="eggNOG" id="COG1639">
    <property type="taxonomic scope" value="Bacteria"/>
</dbReference>
<protein>
    <recommendedName>
        <fullName evidence="1">HDOD domain-containing protein</fullName>
    </recommendedName>
</protein>
<evidence type="ECO:0000259" key="1">
    <source>
        <dbReference type="PROSITE" id="PS51833"/>
    </source>
</evidence>
<dbReference type="CDD" id="cd00077">
    <property type="entry name" value="HDc"/>
    <property type="match status" value="1"/>
</dbReference>
<proteinExistence type="predicted"/>
<feature type="domain" description="HDOD" evidence="1">
    <location>
        <begin position="11"/>
        <end position="211"/>
    </location>
</feature>
<dbReference type="Pfam" id="PF08668">
    <property type="entry name" value="HDOD"/>
    <property type="match status" value="1"/>
</dbReference>
<dbReference type="Proteomes" id="UP000029692">
    <property type="component" value="Unassembled WGS sequence"/>
</dbReference>
<dbReference type="InterPro" id="IPR052340">
    <property type="entry name" value="RNase_Y/CdgJ"/>
</dbReference>
<dbReference type="AlphaFoldDB" id="A0A098QY73"/>
<comment type="caution">
    <text evidence="2">The sequence shown here is derived from an EMBL/GenBank/DDBJ whole genome shotgun (WGS) entry which is preliminary data.</text>
</comment>
<dbReference type="InterPro" id="IPR013976">
    <property type="entry name" value="HDOD"/>
</dbReference>
<gene>
    <name evidence="2" type="ORF">DC28_11645</name>
</gene>
<dbReference type="InterPro" id="IPR003607">
    <property type="entry name" value="HD/PDEase_dom"/>
</dbReference>
<dbReference type="PROSITE" id="PS51833">
    <property type="entry name" value="HDOD"/>
    <property type="match status" value="1"/>
</dbReference>
<evidence type="ECO:0000313" key="3">
    <source>
        <dbReference type="Proteomes" id="UP000029692"/>
    </source>
</evidence>
<dbReference type="Gene3D" id="1.10.3210.10">
    <property type="entry name" value="Hypothetical protein af1432"/>
    <property type="match status" value="1"/>
</dbReference>
<organism evidence="2 3">
    <name type="scientific">Spirochaeta lutea</name>
    <dbReference type="NCBI Taxonomy" id="1480694"/>
    <lineage>
        <taxon>Bacteria</taxon>
        <taxon>Pseudomonadati</taxon>
        <taxon>Spirochaetota</taxon>
        <taxon>Spirochaetia</taxon>
        <taxon>Spirochaetales</taxon>
        <taxon>Spirochaetaceae</taxon>
        <taxon>Spirochaeta</taxon>
    </lineage>
</organism>
<dbReference type="PANTHER" id="PTHR33525">
    <property type="match status" value="1"/>
</dbReference>
<dbReference type="RefSeq" id="WP_037548674.1">
    <property type="nucleotide sequence ID" value="NZ_JNUP01000066.1"/>
</dbReference>
<dbReference type="SUPFAM" id="SSF109604">
    <property type="entry name" value="HD-domain/PDEase-like"/>
    <property type="match status" value="1"/>
</dbReference>